<dbReference type="Pfam" id="PF00884">
    <property type="entry name" value="Sulfatase"/>
    <property type="match status" value="1"/>
</dbReference>
<name>F5T0T7_9GAMM</name>
<proteinExistence type="predicted"/>
<keyword evidence="7 8" id="KW-0472">Membrane</keyword>
<feature type="transmembrane region" description="Helical" evidence="8">
    <location>
        <begin position="78"/>
        <end position="100"/>
    </location>
</feature>
<dbReference type="CDD" id="cd16017">
    <property type="entry name" value="LptA"/>
    <property type="match status" value="1"/>
</dbReference>
<dbReference type="AlphaFoldDB" id="F5T0T7"/>
<keyword evidence="12" id="KW-1185">Reference proteome</keyword>
<dbReference type="Proteomes" id="UP000003544">
    <property type="component" value="Unassembled WGS sequence"/>
</dbReference>
<dbReference type="GO" id="GO:0016787">
    <property type="term" value="F:hydrolase activity"/>
    <property type="evidence" value="ECO:0007669"/>
    <property type="project" value="UniProtKB-KW"/>
</dbReference>
<feature type="transmembrane region" description="Helical" evidence="8">
    <location>
        <begin position="154"/>
        <end position="176"/>
    </location>
</feature>
<organism evidence="11 12">
    <name type="scientific">Methylophaga aminisulfidivorans MP</name>
    <dbReference type="NCBI Taxonomy" id="1026882"/>
    <lineage>
        <taxon>Bacteria</taxon>
        <taxon>Pseudomonadati</taxon>
        <taxon>Pseudomonadota</taxon>
        <taxon>Gammaproteobacteria</taxon>
        <taxon>Thiotrichales</taxon>
        <taxon>Piscirickettsiaceae</taxon>
        <taxon>Methylophaga</taxon>
    </lineage>
</organism>
<dbReference type="InterPro" id="IPR040423">
    <property type="entry name" value="PEA_transferase"/>
</dbReference>
<evidence type="ECO:0000256" key="8">
    <source>
        <dbReference type="SAM" id="Phobius"/>
    </source>
</evidence>
<gene>
    <name evidence="11" type="ORF">MAMP_00298</name>
</gene>
<evidence type="ECO:0000256" key="4">
    <source>
        <dbReference type="ARBA" id="ARBA00022679"/>
    </source>
</evidence>
<dbReference type="eggNOG" id="COG2194">
    <property type="taxonomic scope" value="Bacteria"/>
</dbReference>
<comment type="subcellular location">
    <subcellularLocation>
        <location evidence="1">Cell inner membrane</location>
        <topology evidence="1">Multi-pass membrane protein</topology>
    </subcellularLocation>
</comment>
<dbReference type="SUPFAM" id="SSF53649">
    <property type="entry name" value="Alkaline phosphatase-like"/>
    <property type="match status" value="1"/>
</dbReference>
<sequence length="550" mass="62403">MAKLLKISNIGFRAEYFSLLLAVLFAVVYNQSLWLGIYNAQTNLSLHTLLFLISCAFFITATNNFLFNLFAYKHIQKLALIIIVLCSAAASYFMDVYNILLDSSMLQNVFQTDYAEARDLLTFSFLTHMFIWGVLPSCVIFKINIKYRPVHKQILANTLSMTSSLIVVALIALMFYQDYASLLRNNRELRYLINPVNYISASKSLLEEQWKSAAQPIQSISQGVSKGPTWLTKNKRTVFIFVVGETARAQEFHLNGYSKQTTPELEKRDILNFSDVSSCGTATAVSLPCMFSKFGRDNYTDKKGRQYESLLDVISDAGMSVSWRDNNSGCKGVCDRVDNLKISHLEFASFCNKNECFDEALLQGLDDVLASTQNDLFIVLHQKGSHGPAYFERVPSSFEQFKPACKTKQLQDCSVDEITNAYDNTILYTDFVLSKIIDYLKSKSLTNDTAMIYASDHGESLGEKNMFLHGAPYFMAPKEQTHIPMIFWISESFENEFGIDRSCLDKKTSHKYSHDNLFHSILGGLDIYTDAYKPELDIFRSCKVKNIVAN</sequence>
<feature type="domain" description="Phosphoethanolamine transferase N-terminal" evidence="10">
    <location>
        <begin position="60"/>
        <end position="209"/>
    </location>
</feature>
<keyword evidence="3" id="KW-0997">Cell inner membrane</keyword>
<protein>
    <submittedName>
        <fullName evidence="11">Putative membrane-associated, metal-dependent hydrolase</fullName>
    </submittedName>
</protein>
<evidence type="ECO:0000256" key="7">
    <source>
        <dbReference type="ARBA" id="ARBA00023136"/>
    </source>
</evidence>
<dbReference type="GO" id="GO:0009244">
    <property type="term" value="P:lipopolysaccharide core region biosynthetic process"/>
    <property type="evidence" value="ECO:0007669"/>
    <property type="project" value="TreeGrafter"/>
</dbReference>
<dbReference type="InterPro" id="IPR000917">
    <property type="entry name" value="Sulfatase_N"/>
</dbReference>
<dbReference type="OrthoDB" id="9786870at2"/>
<dbReference type="GO" id="GO:0005886">
    <property type="term" value="C:plasma membrane"/>
    <property type="evidence" value="ECO:0007669"/>
    <property type="project" value="UniProtKB-SubCell"/>
</dbReference>
<feature type="transmembrane region" description="Helical" evidence="8">
    <location>
        <begin position="12"/>
        <end position="29"/>
    </location>
</feature>
<dbReference type="InterPro" id="IPR012549">
    <property type="entry name" value="EptA-like_N"/>
</dbReference>
<evidence type="ECO:0000313" key="11">
    <source>
        <dbReference type="EMBL" id="EGL53939.1"/>
    </source>
</evidence>
<evidence type="ECO:0000259" key="9">
    <source>
        <dbReference type="Pfam" id="PF00884"/>
    </source>
</evidence>
<evidence type="ECO:0000256" key="1">
    <source>
        <dbReference type="ARBA" id="ARBA00004429"/>
    </source>
</evidence>
<keyword evidence="5 8" id="KW-0812">Transmembrane</keyword>
<evidence type="ECO:0000256" key="5">
    <source>
        <dbReference type="ARBA" id="ARBA00022692"/>
    </source>
</evidence>
<dbReference type="STRING" id="1026882.MAMP_00298"/>
<dbReference type="RefSeq" id="WP_007146187.1">
    <property type="nucleotide sequence ID" value="NZ_AFIG01000002.1"/>
</dbReference>
<evidence type="ECO:0000259" key="10">
    <source>
        <dbReference type="Pfam" id="PF08019"/>
    </source>
</evidence>
<keyword evidence="6 8" id="KW-1133">Transmembrane helix</keyword>
<dbReference type="NCBIfam" id="NF028537">
    <property type="entry name" value="P_eth_NH2_trans"/>
    <property type="match status" value="1"/>
</dbReference>
<evidence type="ECO:0000256" key="2">
    <source>
        <dbReference type="ARBA" id="ARBA00022475"/>
    </source>
</evidence>
<reference evidence="11 12" key="1">
    <citation type="journal article" date="2011" name="J. Bacteriol.">
        <title>Draft genome sequence of Methylophaga aminisulfidivorans MP T.</title>
        <authorList>
            <person name="Han G.H."/>
            <person name="Kim W."/>
            <person name="Chun J."/>
            <person name="Kim S.W."/>
        </authorList>
    </citation>
    <scope>NUCLEOTIDE SEQUENCE [LARGE SCALE GENOMIC DNA]</scope>
    <source>
        <strain evidence="12">MP(T)</strain>
    </source>
</reference>
<dbReference type="InterPro" id="IPR017850">
    <property type="entry name" value="Alkaline_phosphatase_core_sf"/>
</dbReference>
<dbReference type="PANTHER" id="PTHR30443">
    <property type="entry name" value="INNER MEMBRANE PROTEIN"/>
    <property type="match status" value="1"/>
</dbReference>
<dbReference type="EMBL" id="AFIG01000002">
    <property type="protein sequence ID" value="EGL53939.1"/>
    <property type="molecule type" value="Genomic_DNA"/>
</dbReference>
<dbReference type="Gene3D" id="3.40.720.10">
    <property type="entry name" value="Alkaline Phosphatase, subunit A"/>
    <property type="match status" value="1"/>
</dbReference>
<dbReference type="Pfam" id="PF08019">
    <property type="entry name" value="EptA_B_N"/>
    <property type="match status" value="1"/>
</dbReference>
<feature type="transmembrane region" description="Helical" evidence="8">
    <location>
        <begin position="120"/>
        <end position="142"/>
    </location>
</feature>
<evidence type="ECO:0000256" key="6">
    <source>
        <dbReference type="ARBA" id="ARBA00022989"/>
    </source>
</evidence>
<evidence type="ECO:0000313" key="12">
    <source>
        <dbReference type="Proteomes" id="UP000003544"/>
    </source>
</evidence>
<dbReference type="PANTHER" id="PTHR30443:SF0">
    <property type="entry name" value="PHOSPHOETHANOLAMINE TRANSFERASE EPTA"/>
    <property type="match status" value="1"/>
</dbReference>
<dbReference type="InterPro" id="IPR058130">
    <property type="entry name" value="PEA_transf_C"/>
</dbReference>
<keyword evidence="11" id="KW-0378">Hydrolase</keyword>
<dbReference type="GO" id="GO:0016776">
    <property type="term" value="F:phosphotransferase activity, phosphate group as acceptor"/>
    <property type="evidence" value="ECO:0007669"/>
    <property type="project" value="TreeGrafter"/>
</dbReference>
<feature type="transmembrane region" description="Helical" evidence="8">
    <location>
        <begin position="49"/>
        <end position="71"/>
    </location>
</feature>
<keyword evidence="4" id="KW-0808">Transferase</keyword>
<feature type="domain" description="Sulfatase N-terminal" evidence="9">
    <location>
        <begin position="239"/>
        <end position="525"/>
    </location>
</feature>
<comment type="caution">
    <text evidence="11">The sequence shown here is derived from an EMBL/GenBank/DDBJ whole genome shotgun (WGS) entry which is preliminary data.</text>
</comment>
<evidence type="ECO:0000256" key="3">
    <source>
        <dbReference type="ARBA" id="ARBA00022519"/>
    </source>
</evidence>
<keyword evidence="2" id="KW-1003">Cell membrane</keyword>
<accession>F5T0T7</accession>